<keyword evidence="3" id="KW-1185">Reference proteome</keyword>
<accession>B4W4Z7</accession>
<proteinExistence type="predicted"/>
<dbReference type="Proteomes" id="UP000003835">
    <property type="component" value="Unassembled WGS sequence"/>
</dbReference>
<dbReference type="AlphaFoldDB" id="B4W4Z7"/>
<evidence type="ECO:0000313" key="3">
    <source>
        <dbReference type="Proteomes" id="UP000003835"/>
    </source>
</evidence>
<dbReference type="EMBL" id="DS989882">
    <property type="protein sequence ID" value="EDX70741.1"/>
    <property type="molecule type" value="Genomic_DNA"/>
</dbReference>
<feature type="region of interest" description="Disordered" evidence="1">
    <location>
        <begin position="25"/>
        <end position="53"/>
    </location>
</feature>
<protein>
    <submittedName>
        <fullName evidence="2">Uncharacterized protein</fullName>
    </submittedName>
</protein>
<gene>
    <name evidence="2" type="ORF">MC7420_5944</name>
</gene>
<dbReference type="HOGENOM" id="CLU_3060462_0_0_3"/>
<organism evidence="2 3">
    <name type="scientific">Coleofasciculus chthonoplastes PCC 7420</name>
    <dbReference type="NCBI Taxonomy" id="118168"/>
    <lineage>
        <taxon>Bacteria</taxon>
        <taxon>Bacillati</taxon>
        <taxon>Cyanobacteriota</taxon>
        <taxon>Cyanophyceae</taxon>
        <taxon>Coleofasciculales</taxon>
        <taxon>Coleofasciculaceae</taxon>
        <taxon>Coleofasciculus</taxon>
    </lineage>
</organism>
<evidence type="ECO:0000313" key="2">
    <source>
        <dbReference type="EMBL" id="EDX70741.1"/>
    </source>
</evidence>
<sequence>MHWCQLKLNPSPPAPLPILLANWKNLTPQPPSLRGKGEHQSPSPRRGGVWGGV</sequence>
<reference evidence="2 3" key="1">
    <citation type="submission" date="2008-07" db="EMBL/GenBank/DDBJ databases">
        <authorList>
            <person name="Tandeau de Marsac N."/>
            <person name="Ferriera S."/>
            <person name="Johnson J."/>
            <person name="Kravitz S."/>
            <person name="Beeson K."/>
            <person name="Sutton G."/>
            <person name="Rogers Y.-H."/>
            <person name="Friedman R."/>
            <person name="Frazier M."/>
            <person name="Venter J.C."/>
        </authorList>
    </citation>
    <scope>NUCLEOTIDE SEQUENCE [LARGE SCALE GENOMIC DNA]</scope>
    <source>
        <strain evidence="2 3">PCC 7420</strain>
    </source>
</reference>
<name>B4W4Z7_9CYAN</name>
<evidence type="ECO:0000256" key="1">
    <source>
        <dbReference type="SAM" id="MobiDB-lite"/>
    </source>
</evidence>